<gene>
    <name evidence="1" type="ORF">C5746_27865</name>
</gene>
<dbReference type="EMBL" id="CP027306">
    <property type="protein sequence ID" value="AXE80124.1"/>
    <property type="molecule type" value="Genomic_DNA"/>
</dbReference>
<dbReference type="InterPro" id="IPR043519">
    <property type="entry name" value="NT_sf"/>
</dbReference>
<dbReference type="AlphaFoldDB" id="A0A2Z5JIR9"/>
<evidence type="ECO:0000313" key="2">
    <source>
        <dbReference type="Proteomes" id="UP000252698"/>
    </source>
</evidence>
<sequence length="207" mass="23556">MRTETPWGPWDPAPLEEAARLFAALRAPWWIAGGYAVELAVGHTFRDHGDLDVLLLRRDQLTAQQILAGWEWWAADPPGTLRPWLPGEVLPRHVHDIWCRPGPAEPWRIQLMLDDAEGTDWLFRRDPRIRLPLDRLGRVSKNGVPYLSPEVQLLYKAKSPRPKDEQDFATALPTLTADQRAWLTETITLAQGADHPWAARLRAHPVG</sequence>
<accession>A0A2Z5JIR9</accession>
<dbReference type="SUPFAM" id="SSF81301">
    <property type="entry name" value="Nucleotidyltransferase"/>
    <property type="match status" value="1"/>
</dbReference>
<proteinExistence type="predicted"/>
<protein>
    <submittedName>
        <fullName evidence="1">Amino acid transporter</fullName>
    </submittedName>
</protein>
<name>A0A2Z5JIR9_STRAR</name>
<dbReference type="InterPro" id="IPR019646">
    <property type="entry name" value="Aminoglyc_AdlTrfase"/>
</dbReference>
<evidence type="ECO:0000313" key="1">
    <source>
        <dbReference type="EMBL" id="AXE80124.1"/>
    </source>
</evidence>
<dbReference type="Gene3D" id="3.30.460.40">
    <property type="match status" value="1"/>
</dbReference>
<dbReference type="KEGG" id="sata:C5746_27865"/>
<reference evidence="1 2" key="1">
    <citation type="journal article" date="2018" name="Front. Microbiol.">
        <title>Genome Sequencing of Streptomyces atratus SCSIOZH16 and Activation Production of Nocardamine via Metabolic Engineering.</title>
        <authorList>
            <person name="Li Y."/>
            <person name="Zhang C."/>
            <person name="Liu C."/>
            <person name="Ju J."/>
            <person name="Ma J."/>
        </authorList>
    </citation>
    <scope>NUCLEOTIDE SEQUENCE [LARGE SCALE GENOMIC DNA]</scope>
    <source>
        <strain evidence="1 2">SCSIO_ZH16</strain>
    </source>
</reference>
<dbReference type="Proteomes" id="UP000252698">
    <property type="component" value="Chromosome"/>
</dbReference>
<dbReference type="GeneID" id="95522220"/>
<dbReference type="Pfam" id="PF10706">
    <property type="entry name" value="Aminoglyc_resit"/>
    <property type="match status" value="1"/>
</dbReference>
<organism evidence="1 2">
    <name type="scientific">Streptomyces atratus</name>
    <dbReference type="NCBI Taxonomy" id="1893"/>
    <lineage>
        <taxon>Bacteria</taxon>
        <taxon>Bacillati</taxon>
        <taxon>Actinomycetota</taxon>
        <taxon>Actinomycetes</taxon>
        <taxon>Kitasatosporales</taxon>
        <taxon>Streptomycetaceae</taxon>
        <taxon>Streptomyces</taxon>
    </lineage>
</organism>
<dbReference type="RefSeq" id="WP_114246585.1">
    <property type="nucleotide sequence ID" value="NZ_CP027306.1"/>
</dbReference>